<evidence type="ECO:0000313" key="3">
    <source>
        <dbReference type="Proteomes" id="UP001431429"/>
    </source>
</evidence>
<gene>
    <name evidence="2" type="ORF">NBG84_17395</name>
</gene>
<feature type="domain" description="Condensation" evidence="1">
    <location>
        <begin position="4"/>
        <end position="201"/>
    </location>
</feature>
<organism evidence="2 3">
    <name type="scientific">Streptomyces albipurpureus</name>
    <dbReference type="NCBI Taxonomy" id="2897419"/>
    <lineage>
        <taxon>Bacteria</taxon>
        <taxon>Bacillati</taxon>
        <taxon>Actinomycetota</taxon>
        <taxon>Actinomycetes</taxon>
        <taxon>Kitasatosporales</taxon>
        <taxon>Streptomycetaceae</taxon>
        <taxon>Streptomyces</taxon>
    </lineage>
</organism>
<dbReference type="InterPro" id="IPR010060">
    <property type="entry name" value="NRPS_synth"/>
</dbReference>
<dbReference type="PANTHER" id="PTHR45398:SF1">
    <property type="entry name" value="ENZYME, PUTATIVE (JCVI)-RELATED"/>
    <property type="match status" value="1"/>
</dbReference>
<dbReference type="InterPro" id="IPR001242">
    <property type="entry name" value="Condensation_dom"/>
</dbReference>
<feature type="non-terminal residue" evidence="2">
    <location>
        <position position="1"/>
    </location>
</feature>
<proteinExistence type="predicted"/>
<dbReference type="NCBIfam" id="TIGR01720">
    <property type="entry name" value="NRPS-para261"/>
    <property type="match status" value="1"/>
</dbReference>
<dbReference type="RefSeq" id="WP_250920391.1">
    <property type="nucleotide sequence ID" value="NZ_JAMQAW010000020.1"/>
</dbReference>
<dbReference type="InterPro" id="IPR023213">
    <property type="entry name" value="CAT-like_dom_sf"/>
</dbReference>
<reference evidence="2" key="1">
    <citation type="submission" date="2022-06" db="EMBL/GenBank/DDBJ databases">
        <title>Genome public.</title>
        <authorList>
            <person name="Sun Q."/>
        </authorList>
    </citation>
    <scope>NUCLEOTIDE SEQUENCE</scope>
    <source>
        <strain evidence="2">CWNU-1</strain>
    </source>
</reference>
<dbReference type="Proteomes" id="UP001431429">
    <property type="component" value="Unassembled WGS sequence"/>
</dbReference>
<dbReference type="Gene3D" id="3.30.559.30">
    <property type="entry name" value="Nonribosomal peptide synthetase, condensation domain"/>
    <property type="match status" value="2"/>
</dbReference>
<dbReference type="SUPFAM" id="SSF52777">
    <property type="entry name" value="CoA-dependent acyltransferases"/>
    <property type="match status" value="2"/>
</dbReference>
<keyword evidence="3" id="KW-1185">Reference proteome</keyword>
<comment type="caution">
    <text evidence="2">The sequence shown here is derived from an EMBL/GenBank/DDBJ whole genome shotgun (WGS) entry which is preliminary data.</text>
</comment>
<name>A0ABT0UNL5_9ACTN</name>
<feature type="non-terminal residue" evidence="2">
    <location>
        <position position="548"/>
    </location>
</feature>
<dbReference type="EMBL" id="JAMQAW010000020">
    <property type="protein sequence ID" value="MCM2390044.1"/>
    <property type="molecule type" value="Genomic_DNA"/>
</dbReference>
<evidence type="ECO:0000259" key="1">
    <source>
        <dbReference type="Pfam" id="PF00668"/>
    </source>
</evidence>
<sequence length="548" mass="60576">SARRWALALREQALRPDREAELEYWHNLLEAFDLPLGTRAFDPAVDVMSTLDTVRIQLPAQVTKAVLTTLPAAFRATGADVLLAALALAVNRWRGVDSPTLIRLEGHGRQEDLVPGADLSRTVGWFTSMYPARIDVSAVELNEVLTGGPAAGTAIKLVKEQVRQIPDKGMGYGLLRYLNPTTAPRLAEYAVPQIGFNYLGRISDTDVPEDLRASGWGPAPWSTELVPAPDPDLPALSALEVGCLATDTADGTRLQAAFVFPTGVLSRQRVDELAHLWAQVLHAMATHATHPDTGGLTPCDAPLVSVGQNEIEAWETRYGRLVDIWPQAPGQSGIQFQAAVADGSFDVYHMQFVLHLTGHVDPDRMRTAGQALLDRYPNLRAAFLTAADGDPLQVIPEHTPLPWRHLDLTNHTQHEQDTTLDQFLTQDRADRLDPTRPPLLRLGLLTYSPQQAKLVITAHHTIFDGWSSPLVFRDLIRLYTTTHHLTPVRSYGDGDDWSSPLVFRDLIQLYSATYDLAPVRSYGEYLAWLSTRDRKATAARWQAELAGF</sequence>
<dbReference type="PANTHER" id="PTHR45398">
    <property type="match status" value="1"/>
</dbReference>
<protein>
    <submittedName>
        <fullName evidence="2">Condensation domain-containing protein</fullName>
    </submittedName>
</protein>
<evidence type="ECO:0000313" key="2">
    <source>
        <dbReference type="EMBL" id="MCM2390044.1"/>
    </source>
</evidence>
<accession>A0ABT0UNL5</accession>
<dbReference type="Gene3D" id="3.30.559.10">
    <property type="entry name" value="Chloramphenicol acetyltransferase-like domain"/>
    <property type="match status" value="2"/>
</dbReference>
<dbReference type="Pfam" id="PF00668">
    <property type="entry name" value="Condensation"/>
    <property type="match status" value="2"/>
</dbReference>
<feature type="domain" description="Condensation" evidence="1">
    <location>
        <begin position="329"/>
        <end position="483"/>
    </location>
</feature>